<evidence type="ECO:0000313" key="2">
    <source>
        <dbReference type="Proteomes" id="UP000824192"/>
    </source>
</evidence>
<sequence>MCVLMIPGASAASYQIGDVTIETGMSDPHQIQPRMVIYSQNVSDATIYNADFSCNENNGTTMKFTIKNTGNASIYVDVYMNGELIPGSYVVPAGESRFTRVNDKNGGLDDDFRFHLYTLNDEPMSCTMYAEQY</sequence>
<gene>
    <name evidence="1" type="ORF">H9868_00915</name>
</gene>
<reference evidence="1" key="1">
    <citation type="journal article" date="2021" name="PeerJ">
        <title>Extensive microbial diversity within the chicken gut microbiome revealed by metagenomics and culture.</title>
        <authorList>
            <person name="Gilroy R."/>
            <person name="Ravi A."/>
            <person name="Getino M."/>
            <person name="Pursley I."/>
            <person name="Horton D.L."/>
            <person name="Alikhan N.F."/>
            <person name="Baker D."/>
            <person name="Gharbi K."/>
            <person name="Hall N."/>
            <person name="Watson M."/>
            <person name="Adriaenssens E.M."/>
            <person name="Foster-Nyarko E."/>
            <person name="Jarju S."/>
            <person name="Secka A."/>
            <person name="Antonio M."/>
            <person name="Oren A."/>
            <person name="Chaudhuri R.R."/>
            <person name="La Ragione R."/>
            <person name="Hildebrand F."/>
            <person name="Pallen M.J."/>
        </authorList>
    </citation>
    <scope>NUCLEOTIDE SEQUENCE</scope>
    <source>
        <strain evidence="1">ChiGjej6B6-1540</strain>
    </source>
</reference>
<evidence type="ECO:0000313" key="1">
    <source>
        <dbReference type="EMBL" id="HIW93079.1"/>
    </source>
</evidence>
<dbReference type="AlphaFoldDB" id="A0A9D1RRZ2"/>
<name>A0A9D1RRZ2_9FIRM</name>
<proteinExistence type="predicted"/>
<accession>A0A9D1RRZ2</accession>
<comment type="caution">
    <text evidence="1">The sequence shown here is derived from an EMBL/GenBank/DDBJ whole genome shotgun (WGS) entry which is preliminary data.</text>
</comment>
<dbReference type="EMBL" id="DXGA01000020">
    <property type="protein sequence ID" value="HIW93079.1"/>
    <property type="molecule type" value="Genomic_DNA"/>
</dbReference>
<reference evidence="1" key="2">
    <citation type="submission" date="2021-04" db="EMBL/GenBank/DDBJ databases">
        <authorList>
            <person name="Gilroy R."/>
        </authorList>
    </citation>
    <scope>NUCLEOTIDE SEQUENCE</scope>
    <source>
        <strain evidence="1">ChiGjej6B6-1540</strain>
    </source>
</reference>
<protein>
    <submittedName>
        <fullName evidence="1">Uncharacterized protein</fullName>
    </submittedName>
</protein>
<dbReference type="Proteomes" id="UP000824192">
    <property type="component" value="Unassembled WGS sequence"/>
</dbReference>
<organism evidence="1 2">
    <name type="scientific">Candidatus Flavonifractor merdipullorum</name>
    <dbReference type="NCBI Taxonomy" id="2838590"/>
    <lineage>
        <taxon>Bacteria</taxon>
        <taxon>Bacillati</taxon>
        <taxon>Bacillota</taxon>
        <taxon>Clostridia</taxon>
        <taxon>Eubacteriales</taxon>
        <taxon>Oscillospiraceae</taxon>
        <taxon>Flavonifractor</taxon>
    </lineage>
</organism>